<proteinExistence type="predicted"/>
<sequence length="279" mass="32110">MWLTQHLLIFVHLLFLHKEIGFANCEALIGDPNDNNVRETYYETEFPFIPYIRVDMKKYPLVPMIECSGTLISKKHVLTVEHCFENHILPRHLEVLIGSSQLENCQSYGVESRAIYYDWCLKNRKSCDPERDDITILTLTKKVGLWFFKPIILSTKTDEEVYGMSVRVAGWGITPGNHVSPTLRTASVTILSRDECKTILRNNHMDENSLYYSYLCTKADPFVILTKGDSGGPVFYKGNRLLAINRNICPSFVPSCNQVNMHIGIDHYREFIMETMESS</sequence>
<dbReference type="Proteomes" id="UP001239111">
    <property type="component" value="Chromosome 4"/>
</dbReference>
<comment type="caution">
    <text evidence="1">The sequence shown here is derived from an EMBL/GenBank/DDBJ whole genome shotgun (WGS) entry which is preliminary data.</text>
</comment>
<dbReference type="EMBL" id="CM056744">
    <property type="protein sequence ID" value="KAJ8664466.1"/>
    <property type="molecule type" value="Genomic_DNA"/>
</dbReference>
<accession>A0ACC2N169</accession>
<evidence type="ECO:0000313" key="2">
    <source>
        <dbReference type="Proteomes" id="UP001239111"/>
    </source>
</evidence>
<keyword evidence="2" id="KW-1185">Reference proteome</keyword>
<gene>
    <name evidence="1" type="ORF">QAD02_006128</name>
</gene>
<evidence type="ECO:0000313" key="1">
    <source>
        <dbReference type="EMBL" id="KAJ8664466.1"/>
    </source>
</evidence>
<organism evidence="1 2">
    <name type="scientific">Eretmocerus hayati</name>
    <dbReference type="NCBI Taxonomy" id="131215"/>
    <lineage>
        <taxon>Eukaryota</taxon>
        <taxon>Metazoa</taxon>
        <taxon>Ecdysozoa</taxon>
        <taxon>Arthropoda</taxon>
        <taxon>Hexapoda</taxon>
        <taxon>Insecta</taxon>
        <taxon>Pterygota</taxon>
        <taxon>Neoptera</taxon>
        <taxon>Endopterygota</taxon>
        <taxon>Hymenoptera</taxon>
        <taxon>Apocrita</taxon>
        <taxon>Proctotrupomorpha</taxon>
        <taxon>Chalcidoidea</taxon>
        <taxon>Aphelinidae</taxon>
        <taxon>Aphelininae</taxon>
        <taxon>Eretmocerus</taxon>
    </lineage>
</organism>
<name>A0ACC2N169_9HYME</name>
<reference evidence="1" key="1">
    <citation type="submission" date="2023-04" db="EMBL/GenBank/DDBJ databases">
        <title>A chromosome-level genome assembly of the parasitoid wasp Eretmocerus hayati.</title>
        <authorList>
            <person name="Zhong Y."/>
            <person name="Liu S."/>
            <person name="Liu Y."/>
        </authorList>
    </citation>
    <scope>NUCLEOTIDE SEQUENCE</scope>
    <source>
        <strain evidence="1">ZJU_SS_LIU_2023</strain>
    </source>
</reference>
<protein>
    <submittedName>
        <fullName evidence="1">Uncharacterized protein</fullName>
    </submittedName>
</protein>